<organism evidence="12 13">
    <name type="scientific">Saccharophagus degradans</name>
    <dbReference type="NCBI Taxonomy" id="86304"/>
    <lineage>
        <taxon>Bacteria</taxon>
        <taxon>Pseudomonadati</taxon>
        <taxon>Pseudomonadota</taxon>
        <taxon>Gammaproteobacteria</taxon>
        <taxon>Cellvibrionales</taxon>
        <taxon>Cellvibrionaceae</taxon>
        <taxon>Saccharophagus</taxon>
    </lineage>
</organism>
<feature type="coiled-coil region" evidence="8">
    <location>
        <begin position="80"/>
        <end position="114"/>
    </location>
</feature>
<dbReference type="Proteomes" id="UP001169760">
    <property type="component" value="Unassembled WGS sequence"/>
</dbReference>
<dbReference type="Pfam" id="PF12729">
    <property type="entry name" value="4HB_MCP_1"/>
    <property type="match status" value="1"/>
</dbReference>
<dbReference type="PANTHER" id="PTHR32089:SF119">
    <property type="entry name" value="METHYL-ACCEPTING CHEMOTAXIS PROTEIN CTPL"/>
    <property type="match status" value="1"/>
</dbReference>
<evidence type="ECO:0000256" key="5">
    <source>
        <dbReference type="ARBA" id="ARBA00023224"/>
    </source>
</evidence>
<dbReference type="InterPro" id="IPR003660">
    <property type="entry name" value="HAMP_dom"/>
</dbReference>
<evidence type="ECO:0000256" key="1">
    <source>
        <dbReference type="ARBA" id="ARBA00004141"/>
    </source>
</evidence>
<dbReference type="RefSeq" id="WP_303492657.1">
    <property type="nucleotide sequence ID" value="NZ_JAUOPB010000006.1"/>
</dbReference>
<dbReference type="PANTHER" id="PTHR32089">
    <property type="entry name" value="METHYL-ACCEPTING CHEMOTAXIS PROTEIN MCPB"/>
    <property type="match status" value="1"/>
</dbReference>
<comment type="caution">
    <text evidence="12">The sequence shown here is derived from an EMBL/GenBank/DDBJ whole genome shotgun (WGS) entry which is preliminary data.</text>
</comment>
<feature type="domain" description="HAMP" evidence="11">
    <location>
        <begin position="213"/>
        <end position="267"/>
    </location>
</feature>
<dbReference type="InterPro" id="IPR004089">
    <property type="entry name" value="MCPsignal_dom"/>
</dbReference>
<dbReference type="Gene3D" id="1.10.287.950">
    <property type="entry name" value="Methyl-accepting chemotaxis protein"/>
    <property type="match status" value="1"/>
</dbReference>
<dbReference type="Pfam" id="PF00015">
    <property type="entry name" value="MCPsignal"/>
    <property type="match status" value="1"/>
</dbReference>
<evidence type="ECO:0000313" key="13">
    <source>
        <dbReference type="Proteomes" id="UP001169760"/>
    </source>
</evidence>
<dbReference type="EMBL" id="JAUOPB010000006">
    <property type="protein sequence ID" value="MDO6422757.1"/>
    <property type="molecule type" value="Genomic_DNA"/>
</dbReference>
<evidence type="ECO:0000256" key="7">
    <source>
        <dbReference type="PROSITE-ProRule" id="PRU00284"/>
    </source>
</evidence>
<feature type="transmembrane region" description="Helical" evidence="9">
    <location>
        <begin position="15"/>
        <end position="35"/>
    </location>
</feature>
<gene>
    <name evidence="12" type="ORF">Q4521_09745</name>
</gene>
<dbReference type="GO" id="GO:0006935">
    <property type="term" value="P:chemotaxis"/>
    <property type="evidence" value="ECO:0007669"/>
    <property type="project" value="UniProtKB-ARBA"/>
</dbReference>
<comment type="similarity">
    <text evidence="6">Belongs to the methyl-accepting chemotaxis (MCP) protein family.</text>
</comment>
<dbReference type="FunFam" id="1.10.287.950:FF:000001">
    <property type="entry name" value="Methyl-accepting chemotaxis sensory transducer"/>
    <property type="match status" value="1"/>
</dbReference>
<name>A0AAW7X8L3_9GAMM</name>
<proteinExistence type="inferred from homology"/>
<accession>A0AAW7X8L3</accession>
<dbReference type="SMART" id="SM00283">
    <property type="entry name" value="MA"/>
    <property type="match status" value="1"/>
</dbReference>
<dbReference type="GO" id="GO:0016020">
    <property type="term" value="C:membrane"/>
    <property type="evidence" value="ECO:0007669"/>
    <property type="project" value="UniProtKB-SubCell"/>
</dbReference>
<evidence type="ECO:0000256" key="8">
    <source>
        <dbReference type="SAM" id="Coils"/>
    </source>
</evidence>
<comment type="subcellular location">
    <subcellularLocation>
        <location evidence="1">Membrane</location>
        <topology evidence="1">Multi-pass membrane protein</topology>
    </subcellularLocation>
</comment>
<evidence type="ECO:0000313" key="12">
    <source>
        <dbReference type="EMBL" id="MDO6422757.1"/>
    </source>
</evidence>
<dbReference type="CDD" id="cd06225">
    <property type="entry name" value="HAMP"/>
    <property type="match status" value="1"/>
</dbReference>
<dbReference type="CDD" id="cd11386">
    <property type="entry name" value="MCP_signal"/>
    <property type="match status" value="1"/>
</dbReference>
<evidence type="ECO:0000256" key="6">
    <source>
        <dbReference type="ARBA" id="ARBA00029447"/>
    </source>
</evidence>
<evidence type="ECO:0000256" key="9">
    <source>
        <dbReference type="SAM" id="Phobius"/>
    </source>
</evidence>
<dbReference type="Pfam" id="PF00672">
    <property type="entry name" value="HAMP"/>
    <property type="match status" value="1"/>
</dbReference>
<dbReference type="AlphaFoldDB" id="A0AAW7X8L3"/>
<evidence type="ECO:0000256" key="3">
    <source>
        <dbReference type="ARBA" id="ARBA00022989"/>
    </source>
</evidence>
<dbReference type="GO" id="GO:0007165">
    <property type="term" value="P:signal transduction"/>
    <property type="evidence" value="ECO:0007669"/>
    <property type="project" value="UniProtKB-KW"/>
</dbReference>
<feature type="transmembrane region" description="Helical" evidence="9">
    <location>
        <begin position="196"/>
        <end position="215"/>
    </location>
</feature>
<keyword evidence="4 9" id="KW-0472">Membrane</keyword>
<dbReference type="PROSITE" id="PS50111">
    <property type="entry name" value="CHEMOTAXIS_TRANSDUC_2"/>
    <property type="match status" value="1"/>
</dbReference>
<reference evidence="12" key="1">
    <citation type="submission" date="2023-07" db="EMBL/GenBank/DDBJ databases">
        <title>Genome content predicts the carbon catabolic preferences of heterotrophic bacteria.</title>
        <authorList>
            <person name="Gralka M."/>
        </authorList>
    </citation>
    <scope>NUCLEOTIDE SEQUENCE</scope>
    <source>
        <strain evidence="12">I3M17_2</strain>
    </source>
</reference>
<keyword evidence="2 9" id="KW-0812">Transmembrane</keyword>
<sequence>MEWFNDLSFRWKLRLPLALIGLLMAFIALMAMMILNEISRSSAQVTENNLPATEFLLEADRDLHQSLIAERTLVLSPANQVNASELRKTLNENLDQAKTRVAKFEALMDESEIKSLVGDFNRRFDKRRATTERLLSSLDSNRASAVQISMGEGATQFDEMREVIDTLTELTHRKSVVLSDEIAASAAAAQIKMMSLLIVGLALCLALGILLPRFAGARLNALLERLKSIAEGDGDLTQRLEITGKDEFGQIAHEFNVFVANLQESIANVVAVSNQLADKSNYIDKESNSTSQTADRQRQETTMAATAINEMSATVLEVARNTSSAADSAKSADQCAVDGQKIVTAMARGVEALAEEIETSSSAINLLKEDSVSVGAVLDVIRGIAEQTNLLALNAAIEAARAGEQGRGFAVVADEVRTLAQRTQESTQEIREVIERLQGGADTAVERMTGSSRKVGENVDAANNAGAALANITEAVKQIVDLNVQIASAAEEQTTVTEEINRNMVNISEQTEITAESAQSLATAAQELRNLSDNLHQTVGRFKV</sequence>
<evidence type="ECO:0000259" key="10">
    <source>
        <dbReference type="PROSITE" id="PS50111"/>
    </source>
</evidence>
<evidence type="ECO:0000256" key="4">
    <source>
        <dbReference type="ARBA" id="ARBA00023136"/>
    </source>
</evidence>
<protein>
    <submittedName>
        <fullName evidence="12">Methyl-accepting chemotaxis protein</fullName>
    </submittedName>
</protein>
<evidence type="ECO:0000256" key="2">
    <source>
        <dbReference type="ARBA" id="ARBA00022692"/>
    </source>
</evidence>
<feature type="domain" description="Methyl-accepting transducer" evidence="10">
    <location>
        <begin position="272"/>
        <end position="508"/>
    </location>
</feature>
<dbReference type="SUPFAM" id="SSF58104">
    <property type="entry name" value="Methyl-accepting chemotaxis protein (MCP) signaling domain"/>
    <property type="match status" value="1"/>
</dbReference>
<dbReference type="PROSITE" id="PS50885">
    <property type="entry name" value="HAMP"/>
    <property type="match status" value="1"/>
</dbReference>
<dbReference type="SMART" id="SM00304">
    <property type="entry name" value="HAMP"/>
    <property type="match status" value="1"/>
</dbReference>
<evidence type="ECO:0000259" key="11">
    <source>
        <dbReference type="PROSITE" id="PS50885"/>
    </source>
</evidence>
<keyword evidence="8" id="KW-0175">Coiled coil</keyword>
<keyword evidence="5 7" id="KW-0807">Transducer</keyword>
<keyword evidence="3 9" id="KW-1133">Transmembrane helix</keyword>
<dbReference type="InterPro" id="IPR024478">
    <property type="entry name" value="HlyB_4HB_MCP"/>
</dbReference>